<proteinExistence type="predicted"/>
<gene>
    <name evidence="2" type="ORF">ATC70_004131</name>
</gene>
<evidence type="ECO:0000313" key="3">
    <source>
        <dbReference type="Proteomes" id="UP001304243"/>
    </source>
</evidence>
<feature type="compositionally biased region" description="Low complexity" evidence="1">
    <location>
        <begin position="60"/>
        <end position="84"/>
    </location>
</feature>
<accession>A0AAN7I4P4</accession>
<sequence>MNHHQDSIEMSDVTIHESNLCFVAPILHQQQLQHQQQQQHLQQQQQLQQQQAQQQQQQQQQQQVQSMPQHLQLHQHPEQQHLPPTTAPPQQDKLYFETLEEAEAHFRQVNKERGHFLVKRSSQLKQEKGKMFLLLECKFGGVFRPTKKKSVSNPRDARSAKVNCKYAVRITEKDAQWVVKPSKFEHSCEPKRGIDIYSLPENRQFDEVQTNIFNVMYDTNASNRAIANALSTTGKLVFPRDIKNKRARIKQATSNPL</sequence>
<comment type="caution">
    <text evidence="2">The sequence shown here is derived from an EMBL/GenBank/DDBJ whole genome shotgun (WGS) entry which is preliminary data.</text>
</comment>
<evidence type="ECO:0000313" key="2">
    <source>
        <dbReference type="EMBL" id="KAK4521602.1"/>
    </source>
</evidence>
<dbReference type="GeneID" id="89947817"/>
<evidence type="ECO:0000256" key="1">
    <source>
        <dbReference type="SAM" id="MobiDB-lite"/>
    </source>
</evidence>
<organism evidence="2 3">
    <name type="scientific">Mucor velutinosus</name>
    <dbReference type="NCBI Taxonomy" id="708070"/>
    <lineage>
        <taxon>Eukaryota</taxon>
        <taxon>Fungi</taxon>
        <taxon>Fungi incertae sedis</taxon>
        <taxon>Mucoromycota</taxon>
        <taxon>Mucoromycotina</taxon>
        <taxon>Mucoromycetes</taxon>
        <taxon>Mucorales</taxon>
        <taxon>Mucorineae</taxon>
        <taxon>Mucoraceae</taxon>
        <taxon>Mucor</taxon>
    </lineage>
</organism>
<evidence type="ECO:0008006" key="4">
    <source>
        <dbReference type="Google" id="ProtNLM"/>
    </source>
</evidence>
<name>A0AAN7I4P4_9FUNG</name>
<dbReference type="AlphaFoldDB" id="A0AAN7I4P4"/>
<keyword evidence="3" id="KW-1185">Reference proteome</keyword>
<dbReference type="Proteomes" id="UP001304243">
    <property type="component" value="Unassembled WGS sequence"/>
</dbReference>
<reference evidence="2 3" key="1">
    <citation type="submission" date="2022-11" db="EMBL/GenBank/DDBJ databases">
        <title>Mucor velutinosus strain NIH1002 WGS.</title>
        <authorList>
            <person name="Subramanian P."/>
            <person name="Mullikin J.C."/>
            <person name="Segre J.A."/>
            <person name="Zelazny A.M."/>
        </authorList>
    </citation>
    <scope>NUCLEOTIDE SEQUENCE [LARGE SCALE GENOMIC DNA]</scope>
    <source>
        <strain evidence="2 3">NIH1002</strain>
    </source>
</reference>
<feature type="region of interest" description="Disordered" evidence="1">
    <location>
        <begin position="60"/>
        <end position="90"/>
    </location>
</feature>
<dbReference type="EMBL" id="JASEJX010000001">
    <property type="protein sequence ID" value="KAK4521602.1"/>
    <property type="molecule type" value="Genomic_DNA"/>
</dbReference>
<dbReference type="SUPFAM" id="SSF81995">
    <property type="entry name" value="beta-sandwich domain of Sec23/24"/>
    <property type="match status" value="1"/>
</dbReference>
<protein>
    <recommendedName>
        <fullName evidence="4">FAR1 domain-containing protein</fullName>
    </recommendedName>
</protein>
<dbReference type="RefSeq" id="XP_064688268.1">
    <property type="nucleotide sequence ID" value="XM_064823443.1"/>
</dbReference>